<dbReference type="Pfam" id="PF10510">
    <property type="entry name" value="PIG-S"/>
    <property type="match status" value="1"/>
</dbReference>
<dbReference type="AlphaFoldDB" id="C5KHZ8"/>
<accession>C5KHZ8</accession>
<evidence type="ECO:0000256" key="4">
    <source>
        <dbReference type="ARBA" id="ARBA00022502"/>
    </source>
</evidence>
<evidence type="ECO:0000256" key="6">
    <source>
        <dbReference type="ARBA" id="ARBA00022824"/>
    </source>
</evidence>
<keyword evidence="9" id="KW-0325">Glycoprotein</keyword>
<keyword evidence="5 10" id="KW-0812">Transmembrane</keyword>
<dbReference type="PANTHER" id="PTHR21072:SF13">
    <property type="entry name" value="GPI TRANSAMIDASE COMPONENT PIG-S"/>
    <property type="match status" value="1"/>
</dbReference>
<reference evidence="11 12" key="1">
    <citation type="submission" date="2008-07" db="EMBL/GenBank/DDBJ databases">
        <authorList>
            <person name="El-Sayed N."/>
            <person name="Caler E."/>
            <person name="Inman J."/>
            <person name="Amedeo P."/>
            <person name="Hass B."/>
            <person name="Wortman J."/>
        </authorList>
    </citation>
    <scope>NUCLEOTIDE SEQUENCE [LARGE SCALE GENOMIC DNA]</scope>
    <source>
        <strain evidence="12">ATCC 50983 / TXsc</strain>
    </source>
</reference>
<dbReference type="OMA" id="TERAVYH"/>
<dbReference type="InParanoid" id="C5KHZ8"/>
<keyword evidence="8 10" id="KW-0472">Membrane</keyword>
<dbReference type="UniPathway" id="UPA00196"/>
<evidence type="ECO:0000256" key="7">
    <source>
        <dbReference type="ARBA" id="ARBA00022989"/>
    </source>
</evidence>
<proteinExistence type="inferred from homology"/>
<organism evidence="12">
    <name type="scientific">Perkinsus marinus (strain ATCC 50983 / TXsc)</name>
    <dbReference type="NCBI Taxonomy" id="423536"/>
    <lineage>
        <taxon>Eukaryota</taxon>
        <taxon>Sar</taxon>
        <taxon>Alveolata</taxon>
        <taxon>Perkinsozoa</taxon>
        <taxon>Perkinsea</taxon>
        <taxon>Perkinsida</taxon>
        <taxon>Perkinsidae</taxon>
        <taxon>Perkinsus</taxon>
    </lineage>
</organism>
<comment type="subcellular location">
    <subcellularLocation>
        <location evidence="1">Endoplasmic reticulum membrane</location>
        <topology evidence="1">Multi-pass membrane protein</topology>
    </subcellularLocation>
</comment>
<name>C5KHZ8_PERM5</name>
<dbReference type="GO" id="GO:0016255">
    <property type="term" value="P:attachment of GPI anchor to protein"/>
    <property type="evidence" value="ECO:0007669"/>
    <property type="project" value="InterPro"/>
</dbReference>
<dbReference type="InterPro" id="IPR019540">
    <property type="entry name" value="PtdIno-glycan_biosynth_class_S"/>
</dbReference>
<evidence type="ECO:0000256" key="9">
    <source>
        <dbReference type="ARBA" id="ARBA00023180"/>
    </source>
</evidence>
<dbReference type="EMBL" id="GG673069">
    <property type="protein sequence ID" value="EER16210.1"/>
    <property type="molecule type" value="Genomic_DNA"/>
</dbReference>
<dbReference type="OrthoDB" id="371019at2759"/>
<comment type="similarity">
    <text evidence="3">Belongs to the PIGS family.</text>
</comment>
<evidence type="ECO:0000256" key="5">
    <source>
        <dbReference type="ARBA" id="ARBA00022692"/>
    </source>
</evidence>
<dbReference type="GeneID" id="9061348"/>
<evidence type="ECO:0000256" key="8">
    <source>
        <dbReference type="ARBA" id="ARBA00023136"/>
    </source>
</evidence>
<evidence type="ECO:0000256" key="10">
    <source>
        <dbReference type="SAM" id="Phobius"/>
    </source>
</evidence>
<dbReference type="PANTHER" id="PTHR21072">
    <property type="entry name" value="GPI TRANSAMIDASE COMPONENT PIG-S"/>
    <property type="match status" value="1"/>
</dbReference>
<sequence length="534" mass="59458">MAIVAVEVISIVFVCSWIKPMHTIKARHKAQISYGLVVVAMLLVWTWLQKVERHPLPQVDPMRDDGKHWPAVLVHSCSLDDSVVRLSVPSLRAPFGASVVDSCFNEEHRVALKRAGCATDPRSSSCITALRNIAAGFSGRPGILEDGLRYHVFVYSSSGEHTSSNRPLVLENFAIVDVRDHAFGVEWVYETVWFPARSDNFRKTMGFALSSPRQQLTFLLVNDAANSARAHWDFQHDVFDNYMKPLVDGYLQQIFDIEVDSQVVHGAVLPAATRKTKRNGVHRLRSVKQLRQLLTEASRWGRPETLKRGYRKLPHTIHLAAYVSPDNVTVTVGPADKSSVGIPGWGVVAFVQSVADHGYATGMWHAHLRAYLGFEPVPSCDEAVGWLCVDPTNGLTIPEVFELVREAIIFYRNATRNTLIQLDDLVESLPQVAVSQDIAARAAVAAHSIDNDLVDANEIGVALEMARKSYEESVDVLYDDSISASSYFSQEFTLAVYLPIAAPLLIPIVVNLLQEVRLWRRSRHGAEGNHEKID</sequence>
<dbReference type="RefSeq" id="XP_002784414.1">
    <property type="nucleotide sequence ID" value="XM_002784368.1"/>
</dbReference>
<evidence type="ECO:0000256" key="3">
    <source>
        <dbReference type="ARBA" id="ARBA00005316"/>
    </source>
</evidence>
<keyword evidence="7 10" id="KW-1133">Transmembrane helix</keyword>
<comment type="pathway">
    <text evidence="2">Glycolipid biosynthesis; glycosylphosphatidylinositol-anchor biosynthesis.</text>
</comment>
<keyword evidence="12" id="KW-1185">Reference proteome</keyword>
<feature type="transmembrane region" description="Helical" evidence="10">
    <location>
        <begin position="494"/>
        <end position="513"/>
    </location>
</feature>
<gene>
    <name evidence="11" type="ORF">Pmar_PMAR003673</name>
</gene>
<feature type="transmembrane region" description="Helical" evidence="10">
    <location>
        <begin position="31"/>
        <end position="48"/>
    </location>
</feature>
<evidence type="ECO:0000313" key="12">
    <source>
        <dbReference type="Proteomes" id="UP000007800"/>
    </source>
</evidence>
<dbReference type="GO" id="GO:0006506">
    <property type="term" value="P:GPI anchor biosynthetic process"/>
    <property type="evidence" value="ECO:0007669"/>
    <property type="project" value="UniProtKB-UniPathway"/>
</dbReference>
<evidence type="ECO:0000256" key="1">
    <source>
        <dbReference type="ARBA" id="ARBA00004477"/>
    </source>
</evidence>
<protein>
    <recommendedName>
        <fullName evidence="13">GPI transamidase component PIG-S</fullName>
    </recommendedName>
</protein>
<evidence type="ECO:0000313" key="11">
    <source>
        <dbReference type="EMBL" id="EER16210.1"/>
    </source>
</evidence>
<evidence type="ECO:0000256" key="2">
    <source>
        <dbReference type="ARBA" id="ARBA00004687"/>
    </source>
</evidence>
<evidence type="ECO:0008006" key="13">
    <source>
        <dbReference type="Google" id="ProtNLM"/>
    </source>
</evidence>
<dbReference type="Proteomes" id="UP000007800">
    <property type="component" value="Unassembled WGS sequence"/>
</dbReference>
<keyword evidence="6" id="KW-0256">Endoplasmic reticulum</keyword>
<dbReference type="GO" id="GO:0042765">
    <property type="term" value="C:GPI-anchor transamidase complex"/>
    <property type="evidence" value="ECO:0007669"/>
    <property type="project" value="InterPro"/>
</dbReference>
<keyword evidence="4" id="KW-0337">GPI-anchor biosynthesis</keyword>